<name>A0A977K957_9CREN</name>
<keyword evidence="1" id="KW-0378">Hydrolase</keyword>
<dbReference type="AlphaFoldDB" id="A0A977K957"/>
<evidence type="ECO:0000313" key="2">
    <source>
        <dbReference type="Proteomes" id="UP001063698"/>
    </source>
</evidence>
<dbReference type="Pfam" id="PF13975">
    <property type="entry name" value="gag-asp_proteas"/>
    <property type="match status" value="1"/>
</dbReference>
<keyword evidence="1" id="KW-0645">Protease</keyword>
<dbReference type="KEGG" id="ipc:IPA_02475"/>
<reference evidence="1" key="1">
    <citation type="submission" date="2013-11" db="EMBL/GenBank/DDBJ databases">
        <title>Comparative genomics of Ignicoccus.</title>
        <authorList>
            <person name="Podar M."/>
        </authorList>
    </citation>
    <scope>NUCLEOTIDE SEQUENCE</scope>
    <source>
        <strain evidence="1">DSM 13166</strain>
    </source>
</reference>
<evidence type="ECO:0000313" key="1">
    <source>
        <dbReference type="EMBL" id="UXD21295.1"/>
    </source>
</evidence>
<dbReference type="GO" id="GO:0008233">
    <property type="term" value="F:peptidase activity"/>
    <property type="evidence" value="ECO:0007669"/>
    <property type="project" value="UniProtKB-KW"/>
</dbReference>
<dbReference type="GO" id="GO:0006508">
    <property type="term" value="P:proteolysis"/>
    <property type="evidence" value="ECO:0007669"/>
    <property type="project" value="UniProtKB-KW"/>
</dbReference>
<protein>
    <submittedName>
        <fullName evidence="1">Clan AA aspartic protease</fullName>
    </submittedName>
</protein>
<dbReference type="Gene3D" id="2.40.70.10">
    <property type="entry name" value="Acid Proteases"/>
    <property type="match status" value="1"/>
</dbReference>
<organism evidence="1 2">
    <name type="scientific">Ignicoccus pacificus DSM 13166</name>
    <dbReference type="NCBI Taxonomy" id="940294"/>
    <lineage>
        <taxon>Archaea</taxon>
        <taxon>Thermoproteota</taxon>
        <taxon>Thermoprotei</taxon>
        <taxon>Desulfurococcales</taxon>
        <taxon>Desulfurococcaceae</taxon>
        <taxon>Ignicoccus</taxon>
    </lineage>
</organism>
<dbReference type="Proteomes" id="UP001063698">
    <property type="component" value="Chromosome"/>
</dbReference>
<dbReference type="CDD" id="cd00303">
    <property type="entry name" value="retropepsin_like"/>
    <property type="match status" value="1"/>
</dbReference>
<dbReference type="NCBIfam" id="TIGR03698">
    <property type="entry name" value="clan_AA_DTGF"/>
    <property type="match status" value="1"/>
</dbReference>
<gene>
    <name evidence="1" type="ORF">IPA_02475</name>
</gene>
<sequence>MKLAFKEVEISGRKYKALIDTGFNGEVLVSPKVAKEIGLKPLEEKYRTTIDGRKVKVRVGVAKVKIDDEESCMFVEEVEGLPLDVLIGVQALERLGYYVDPKDGTIKKVGLVAV</sequence>
<dbReference type="InterPro" id="IPR021109">
    <property type="entry name" value="Peptidase_aspartic_dom_sf"/>
</dbReference>
<dbReference type="EMBL" id="CP006868">
    <property type="protein sequence ID" value="UXD21295.1"/>
    <property type="molecule type" value="Genomic_DNA"/>
</dbReference>
<dbReference type="SUPFAM" id="SSF50630">
    <property type="entry name" value="Acid proteases"/>
    <property type="match status" value="1"/>
</dbReference>
<keyword evidence="2" id="KW-1185">Reference proteome</keyword>
<proteinExistence type="predicted"/>
<accession>A0A977K957</accession>
<dbReference type="InterPro" id="IPR022274">
    <property type="entry name" value="Peptidase_asp_AF0612"/>
</dbReference>